<evidence type="ECO:0000256" key="1">
    <source>
        <dbReference type="SAM" id="MobiDB-lite"/>
    </source>
</evidence>
<name>A0ABP9VIG0_9DEIO</name>
<protein>
    <submittedName>
        <fullName evidence="2">Uncharacterized protein</fullName>
    </submittedName>
</protein>
<evidence type="ECO:0000313" key="3">
    <source>
        <dbReference type="Proteomes" id="UP001458946"/>
    </source>
</evidence>
<organism evidence="2 3">
    <name type="scientific">Deinococcus xinjiangensis</name>
    <dbReference type="NCBI Taxonomy" id="457454"/>
    <lineage>
        <taxon>Bacteria</taxon>
        <taxon>Thermotogati</taxon>
        <taxon>Deinococcota</taxon>
        <taxon>Deinococci</taxon>
        <taxon>Deinococcales</taxon>
        <taxon>Deinococcaceae</taxon>
        <taxon>Deinococcus</taxon>
    </lineage>
</organism>
<feature type="region of interest" description="Disordered" evidence="1">
    <location>
        <begin position="34"/>
        <end position="54"/>
    </location>
</feature>
<dbReference type="EMBL" id="BAABRN010000167">
    <property type="protein sequence ID" value="GAA5504551.1"/>
    <property type="molecule type" value="Genomic_DNA"/>
</dbReference>
<evidence type="ECO:0000313" key="2">
    <source>
        <dbReference type="EMBL" id="GAA5504551.1"/>
    </source>
</evidence>
<gene>
    <name evidence="2" type="ORF">Dxin01_04329</name>
</gene>
<dbReference type="Proteomes" id="UP001458946">
    <property type="component" value="Unassembled WGS sequence"/>
</dbReference>
<keyword evidence="3" id="KW-1185">Reference proteome</keyword>
<accession>A0ABP9VIG0</accession>
<proteinExistence type="predicted"/>
<sequence length="54" mass="5979">MGLSQAVQVNKPVLSVGPRDRIVGGADLGTFFETEQYPRHEKPVHKGLPKERHA</sequence>
<comment type="caution">
    <text evidence="2">The sequence shown here is derived from an EMBL/GenBank/DDBJ whole genome shotgun (WGS) entry which is preliminary data.</text>
</comment>
<reference evidence="2 3" key="1">
    <citation type="submission" date="2024-02" db="EMBL/GenBank/DDBJ databases">
        <title>Deinococcus xinjiangensis NBRC 107630.</title>
        <authorList>
            <person name="Ichikawa N."/>
            <person name="Katano-Makiyama Y."/>
            <person name="Hidaka K."/>
        </authorList>
    </citation>
    <scope>NUCLEOTIDE SEQUENCE [LARGE SCALE GENOMIC DNA]</scope>
    <source>
        <strain evidence="2 3">NBRC 107630</strain>
    </source>
</reference>